<reference evidence="6 7" key="1">
    <citation type="journal article" date="2020" name="Microorganisms">
        <title>Description of Three Novel Members in the Family Geobacteraceae, Oryzomonas japonicum gen. nov., sp. nov., Oryzomonas sagensis sp. nov., and Oryzomonas ruber sp. nov.</title>
        <authorList>
            <person name="Xu Z."/>
            <person name="Masuda Y."/>
            <person name="Hayakawa C."/>
            <person name="Ushijima N."/>
            <person name="Kawano K."/>
            <person name="Shiratori Y."/>
            <person name="Senoo K."/>
            <person name="Itoh H."/>
        </authorList>
    </citation>
    <scope>NUCLEOTIDE SEQUENCE [LARGE SCALE GENOMIC DNA]</scope>
    <source>
        <strain evidence="6 7">Red100</strain>
    </source>
</reference>
<dbReference type="RefSeq" id="WP_151156468.1">
    <property type="nucleotide sequence ID" value="NZ_VZRA01000002.1"/>
</dbReference>
<sequence>MGKTLAYVRVSTVQQDVSNQRLEILEYARRHDMQVADYIEVEMSSRRDRASRRIDELLGRVERGDTIIVSELSRLGRSTVEVVELVNELVATGIGLVCIKQGLRIASDLGKMDMQSKVTITMFSLFAELERDLLSERTKQALASKRSQGVKLGKPRGTIQRSKLDDRREAIQELLRHKVSKSAVARMMGVSRTALASYVESRGIA</sequence>
<feature type="active site" description="O-(5'-phospho-DNA)-serine intermediate" evidence="4">
    <location>
        <position position="11"/>
    </location>
</feature>
<keyword evidence="2" id="KW-0238">DNA-binding</keyword>
<dbReference type="InterPro" id="IPR006118">
    <property type="entry name" value="Recombinase_CS"/>
</dbReference>
<dbReference type="SUPFAM" id="SSF53041">
    <property type="entry name" value="Resolvase-like"/>
    <property type="match status" value="1"/>
</dbReference>
<keyword evidence="7" id="KW-1185">Reference proteome</keyword>
<evidence type="ECO:0000256" key="2">
    <source>
        <dbReference type="ARBA" id="ARBA00023125"/>
    </source>
</evidence>
<dbReference type="PROSITE" id="PS00397">
    <property type="entry name" value="RECOMBINASES_1"/>
    <property type="match status" value="1"/>
</dbReference>
<dbReference type="Pfam" id="PF00239">
    <property type="entry name" value="Resolvase"/>
    <property type="match status" value="1"/>
</dbReference>
<comment type="caution">
    <text evidence="6">The sequence shown here is derived from an EMBL/GenBank/DDBJ whole genome shotgun (WGS) entry which is preliminary data.</text>
</comment>
<dbReference type="InterPro" id="IPR050639">
    <property type="entry name" value="SSR_resolvase"/>
</dbReference>
<keyword evidence="3" id="KW-0233">DNA recombination</keyword>
<dbReference type="Proteomes" id="UP000798046">
    <property type="component" value="Unassembled WGS sequence"/>
</dbReference>
<evidence type="ECO:0000256" key="1">
    <source>
        <dbReference type="ARBA" id="ARBA00022908"/>
    </source>
</evidence>
<accession>A0ABQ6TN84</accession>
<protein>
    <submittedName>
        <fullName evidence="6">Resolvase</fullName>
    </submittedName>
</protein>
<keyword evidence="1" id="KW-0229">DNA integration</keyword>
<dbReference type="CDD" id="cd03768">
    <property type="entry name" value="SR_ResInv"/>
    <property type="match status" value="1"/>
</dbReference>
<dbReference type="PANTHER" id="PTHR30461">
    <property type="entry name" value="DNA-INVERTASE FROM LAMBDOID PROPHAGE"/>
    <property type="match status" value="1"/>
</dbReference>
<dbReference type="Gene3D" id="3.40.50.1390">
    <property type="entry name" value="Resolvase, N-terminal catalytic domain"/>
    <property type="match status" value="1"/>
</dbReference>
<feature type="domain" description="Resolvase/invertase-type recombinase catalytic" evidence="5">
    <location>
        <begin position="3"/>
        <end position="149"/>
    </location>
</feature>
<name>A0ABQ6TN84_9BACT</name>
<gene>
    <name evidence="6" type="ORF">F6V30_07985</name>
</gene>
<evidence type="ECO:0000259" key="5">
    <source>
        <dbReference type="PROSITE" id="PS51736"/>
    </source>
</evidence>
<evidence type="ECO:0000256" key="3">
    <source>
        <dbReference type="ARBA" id="ARBA00023172"/>
    </source>
</evidence>
<proteinExistence type="predicted"/>
<dbReference type="InterPro" id="IPR006119">
    <property type="entry name" value="Resolv_N"/>
</dbReference>
<dbReference type="InterPro" id="IPR036162">
    <property type="entry name" value="Resolvase-like_N_sf"/>
</dbReference>
<dbReference type="EMBL" id="VZRA01000002">
    <property type="protein sequence ID" value="KAB0670094.1"/>
    <property type="molecule type" value="Genomic_DNA"/>
</dbReference>
<dbReference type="PROSITE" id="PS51736">
    <property type="entry name" value="RECOMBINASES_3"/>
    <property type="match status" value="1"/>
</dbReference>
<organism evidence="6 7">
    <name type="scientific">Oryzomonas sagensis</name>
    <dbReference type="NCBI Taxonomy" id="2603857"/>
    <lineage>
        <taxon>Bacteria</taxon>
        <taxon>Pseudomonadati</taxon>
        <taxon>Thermodesulfobacteriota</taxon>
        <taxon>Desulfuromonadia</taxon>
        <taxon>Geobacterales</taxon>
        <taxon>Geobacteraceae</taxon>
        <taxon>Oryzomonas</taxon>
    </lineage>
</organism>
<evidence type="ECO:0000313" key="7">
    <source>
        <dbReference type="Proteomes" id="UP000798046"/>
    </source>
</evidence>
<evidence type="ECO:0000313" key="6">
    <source>
        <dbReference type="EMBL" id="KAB0670094.1"/>
    </source>
</evidence>
<dbReference type="SMART" id="SM00857">
    <property type="entry name" value="Resolvase"/>
    <property type="match status" value="1"/>
</dbReference>
<dbReference type="PANTHER" id="PTHR30461:SF19">
    <property type="entry name" value="SITE-SPECIFIC RECOMBINASE RESOLVASE FAMILY"/>
    <property type="match status" value="1"/>
</dbReference>
<evidence type="ECO:0000256" key="4">
    <source>
        <dbReference type="PROSITE-ProRule" id="PRU10137"/>
    </source>
</evidence>